<dbReference type="InterPro" id="IPR013830">
    <property type="entry name" value="SGNH_hydro"/>
</dbReference>
<feature type="signal peptide" evidence="1">
    <location>
        <begin position="1"/>
        <end position="21"/>
    </location>
</feature>
<keyword evidence="1" id="KW-0732">Signal</keyword>
<keyword evidence="4" id="KW-1185">Reference proteome</keyword>
<sequence>MADRRGFIRAGGLFATGFAVAGVAAEPVLASTSDPVLPLLGWHAALANRHYEPAVVAVIGSSSSEGVGSSRYGRGYVPMLAGNLCARFPVAGAAGGDVYTAAWGRPSGLWPVVLSGGVTTSTTGWGLKSAGLKAAGQTVTYPFTGTSVRVWHTVFPGGGAFTVTIDGATVATVGTHGPATDRDATWISPRLEPGHHTIVVTCVTPDVYVHGFAVLHGDENRGIHVYNGGHGGLTSGDFAGSAAGWAPRLRTIRPHLVILQLGVNDWRTRVPAATIGRNLKTIIATVRAYTDTSPSFVVYGSPRVSAGRSVQDFAEVSRAWQDVAADDDGGPGGSSAVAYFDLAARQPAPSADNSLGLYCEDLVHMTDRGAAFTADALASFLAP</sequence>
<reference evidence="3 4" key="1">
    <citation type="submission" date="2020-08" db="EMBL/GenBank/DDBJ databases">
        <title>Genomic Encyclopedia of Type Strains, Phase III (KMG-III): the genomes of soil and plant-associated and newly described type strains.</title>
        <authorList>
            <person name="Whitman W."/>
        </authorList>
    </citation>
    <scope>NUCLEOTIDE SEQUENCE [LARGE SCALE GENOMIC DNA]</scope>
    <source>
        <strain evidence="3 4">CECT 3287</strain>
    </source>
</reference>
<evidence type="ECO:0000259" key="2">
    <source>
        <dbReference type="Pfam" id="PF13472"/>
    </source>
</evidence>
<gene>
    <name evidence="3" type="ORF">FHR83_001776</name>
</gene>
<feature type="domain" description="SGNH hydrolase-type esterase" evidence="2">
    <location>
        <begin position="218"/>
        <end position="371"/>
    </location>
</feature>
<feature type="chain" id="PRO_5039717193" evidence="1">
    <location>
        <begin position="22"/>
        <end position="383"/>
    </location>
</feature>
<proteinExistence type="predicted"/>
<accession>A0A7W5AE49</accession>
<evidence type="ECO:0000313" key="4">
    <source>
        <dbReference type="Proteomes" id="UP000590749"/>
    </source>
</evidence>
<dbReference type="Proteomes" id="UP000590749">
    <property type="component" value="Unassembled WGS sequence"/>
</dbReference>
<dbReference type="SUPFAM" id="SSF52266">
    <property type="entry name" value="SGNH hydrolase"/>
    <property type="match status" value="1"/>
</dbReference>
<dbReference type="CDD" id="cd00229">
    <property type="entry name" value="SGNH_hydrolase"/>
    <property type="match status" value="1"/>
</dbReference>
<dbReference type="PROSITE" id="PS51318">
    <property type="entry name" value="TAT"/>
    <property type="match status" value="1"/>
</dbReference>
<dbReference type="InterPro" id="IPR006311">
    <property type="entry name" value="TAT_signal"/>
</dbReference>
<dbReference type="InterPro" id="IPR051532">
    <property type="entry name" value="Ester_Hydrolysis_Enzymes"/>
</dbReference>
<organism evidence="3 4">
    <name type="scientific">Actinoplanes campanulatus</name>
    <dbReference type="NCBI Taxonomy" id="113559"/>
    <lineage>
        <taxon>Bacteria</taxon>
        <taxon>Bacillati</taxon>
        <taxon>Actinomycetota</taxon>
        <taxon>Actinomycetes</taxon>
        <taxon>Micromonosporales</taxon>
        <taxon>Micromonosporaceae</taxon>
        <taxon>Actinoplanes</taxon>
    </lineage>
</organism>
<comment type="caution">
    <text evidence="3">The sequence shown here is derived from an EMBL/GenBank/DDBJ whole genome shotgun (WGS) entry which is preliminary data.</text>
</comment>
<dbReference type="RefSeq" id="WP_183218437.1">
    <property type="nucleotide sequence ID" value="NZ_BMPW01000024.1"/>
</dbReference>
<dbReference type="PANTHER" id="PTHR30383">
    <property type="entry name" value="THIOESTERASE 1/PROTEASE 1/LYSOPHOSPHOLIPASE L1"/>
    <property type="match status" value="1"/>
</dbReference>
<dbReference type="InterPro" id="IPR036514">
    <property type="entry name" value="SGNH_hydro_sf"/>
</dbReference>
<name>A0A7W5AE49_9ACTN</name>
<protein>
    <submittedName>
        <fullName evidence="3">Lysophospholipase L1-like esterase</fullName>
    </submittedName>
</protein>
<dbReference type="AlphaFoldDB" id="A0A7W5AE49"/>
<evidence type="ECO:0000256" key="1">
    <source>
        <dbReference type="SAM" id="SignalP"/>
    </source>
</evidence>
<dbReference type="Pfam" id="PF13472">
    <property type="entry name" value="Lipase_GDSL_2"/>
    <property type="match status" value="1"/>
</dbReference>
<dbReference type="EMBL" id="JACHXF010000003">
    <property type="protein sequence ID" value="MBB3094124.1"/>
    <property type="molecule type" value="Genomic_DNA"/>
</dbReference>
<evidence type="ECO:0000313" key="3">
    <source>
        <dbReference type="EMBL" id="MBB3094124.1"/>
    </source>
</evidence>
<dbReference type="Gene3D" id="3.40.50.1110">
    <property type="entry name" value="SGNH hydrolase"/>
    <property type="match status" value="1"/>
</dbReference>
<dbReference type="Gene3D" id="2.60.120.260">
    <property type="entry name" value="Galactose-binding domain-like"/>
    <property type="match status" value="1"/>
</dbReference>